<proteinExistence type="predicted"/>
<protein>
    <submittedName>
        <fullName evidence="2">M61 family peptidase</fullName>
    </submittedName>
</protein>
<dbReference type="Pfam" id="PF05299">
    <property type="entry name" value="Peptidase_M61"/>
    <property type="match status" value="1"/>
</dbReference>
<dbReference type="SMART" id="SM00228">
    <property type="entry name" value="PDZ"/>
    <property type="match status" value="1"/>
</dbReference>
<name>A0A538S887_UNCEI</name>
<organism evidence="2 3">
    <name type="scientific">Eiseniibacteriota bacterium</name>
    <dbReference type="NCBI Taxonomy" id="2212470"/>
    <lineage>
        <taxon>Bacteria</taxon>
        <taxon>Candidatus Eiseniibacteriota</taxon>
    </lineage>
</organism>
<dbReference type="EMBL" id="VBOS01000523">
    <property type="protein sequence ID" value="TMQ47587.1"/>
    <property type="molecule type" value="Genomic_DNA"/>
</dbReference>
<feature type="non-terminal residue" evidence="2">
    <location>
        <position position="1"/>
    </location>
</feature>
<dbReference type="InterPro" id="IPR027268">
    <property type="entry name" value="Peptidase_M4/M1_CTD_sf"/>
</dbReference>
<dbReference type="InterPro" id="IPR007963">
    <property type="entry name" value="Peptidase_M61_catalytic"/>
</dbReference>
<comment type="caution">
    <text evidence="2">The sequence shown here is derived from an EMBL/GenBank/DDBJ whole genome shotgun (WGS) entry which is preliminary data.</text>
</comment>
<sequence>DHVAHFGLEHHESSDDRVDERTWLDDDLRAAHSNLLSHELVHSWNGKYRRPAGLATPDFQQPMKDDLLWVYEGLTQYLGFVLAARSGIRAPQHTFDNLALVAASLDNQPGRTWRPLIDTAVEAQLLYEASKLWESWRRGTDFYDEGLLIWLEADVMIRQQTKGARSLDDFCRRFHGGAGGMPRVVTYTFDDVVSTLNQVAPYDWRSFLTTRLESVSPRAPLGGVTQGGWRLTYRDSVPALLRAREEARKHVDLTYSIGIRVKKEDSVVEDVIPGSAAAQAGVAPGMKLVAVNGRKWSKEILRDAVRATKTSKEPLELLAENGEFIRTFRLDYHGGERYPYVERDTRKPDVVSEILKPLTKPVPALTEKN</sequence>
<dbReference type="Pfam" id="PF00595">
    <property type="entry name" value="PDZ"/>
    <property type="match status" value="1"/>
</dbReference>
<dbReference type="InterPro" id="IPR036034">
    <property type="entry name" value="PDZ_sf"/>
</dbReference>
<evidence type="ECO:0000259" key="1">
    <source>
        <dbReference type="PROSITE" id="PS50106"/>
    </source>
</evidence>
<dbReference type="AlphaFoldDB" id="A0A538S887"/>
<evidence type="ECO:0000313" key="2">
    <source>
        <dbReference type="EMBL" id="TMQ47587.1"/>
    </source>
</evidence>
<reference evidence="2 3" key="1">
    <citation type="journal article" date="2019" name="Nat. Microbiol.">
        <title>Mediterranean grassland soil C-N compound turnover is dependent on rainfall and depth, and is mediated by genomically divergent microorganisms.</title>
        <authorList>
            <person name="Diamond S."/>
            <person name="Andeer P.F."/>
            <person name="Li Z."/>
            <person name="Crits-Christoph A."/>
            <person name="Burstein D."/>
            <person name="Anantharaman K."/>
            <person name="Lane K.R."/>
            <person name="Thomas B.C."/>
            <person name="Pan C."/>
            <person name="Northen T.R."/>
            <person name="Banfield J.F."/>
        </authorList>
    </citation>
    <scope>NUCLEOTIDE SEQUENCE [LARGE SCALE GENOMIC DNA]</scope>
    <source>
        <strain evidence="2">WS_2</strain>
    </source>
</reference>
<evidence type="ECO:0000313" key="3">
    <source>
        <dbReference type="Proteomes" id="UP000317716"/>
    </source>
</evidence>
<dbReference type="SUPFAM" id="SSF50156">
    <property type="entry name" value="PDZ domain-like"/>
    <property type="match status" value="1"/>
</dbReference>
<accession>A0A538S887</accession>
<dbReference type="PROSITE" id="PS50106">
    <property type="entry name" value="PDZ"/>
    <property type="match status" value="1"/>
</dbReference>
<feature type="domain" description="PDZ" evidence="1">
    <location>
        <begin position="240"/>
        <end position="323"/>
    </location>
</feature>
<dbReference type="InterPro" id="IPR001478">
    <property type="entry name" value="PDZ"/>
</dbReference>
<dbReference type="Proteomes" id="UP000317716">
    <property type="component" value="Unassembled WGS sequence"/>
</dbReference>
<gene>
    <name evidence="2" type="ORF">E6K72_13900</name>
</gene>
<dbReference type="Gene3D" id="1.10.390.10">
    <property type="entry name" value="Neutral Protease Domain 2"/>
    <property type="match status" value="1"/>
</dbReference>
<dbReference type="Gene3D" id="2.30.42.10">
    <property type="match status" value="1"/>
</dbReference>